<keyword evidence="2" id="KW-0645">Protease</keyword>
<keyword evidence="2" id="KW-0378">Hydrolase</keyword>
<dbReference type="InterPro" id="IPR058739">
    <property type="entry name" value="NicX"/>
</dbReference>
<accession>A0A7C0Y8B0</accession>
<dbReference type="GO" id="GO:0004177">
    <property type="term" value="F:aminopeptidase activity"/>
    <property type="evidence" value="ECO:0007669"/>
    <property type="project" value="UniProtKB-KW"/>
</dbReference>
<dbReference type="EMBL" id="DQWS01000008">
    <property type="protein sequence ID" value="HDD52477.1"/>
    <property type="molecule type" value="Genomic_DNA"/>
</dbReference>
<organism evidence="2">
    <name type="scientific">Thermosulfidibacter takaii</name>
    <dbReference type="NCBI Taxonomy" id="412593"/>
    <lineage>
        <taxon>Bacteria</taxon>
        <taxon>Pseudomonadati</taxon>
        <taxon>Thermosulfidibacterota</taxon>
        <taxon>Thermosulfidibacteria</taxon>
        <taxon>Thermosulfidibacterales</taxon>
        <taxon>Thermosulfidibacteraceae</taxon>
    </lineage>
</organism>
<dbReference type="Proteomes" id="UP000885690">
    <property type="component" value="Unassembled WGS sequence"/>
</dbReference>
<dbReference type="InterPro" id="IPR052170">
    <property type="entry name" value="M29_Exopeptidase"/>
</dbReference>
<protein>
    <submittedName>
        <fullName evidence="2">Aminopeptidase</fullName>
    </submittedName>
</protein>
<evidence type="ECO:0000313" key="2">
    <source>
        <dbReference type="EMBL" id="HDD52477.1"/>
    </source>
</evidence>
<dbReference type="PANTHER" id="PTHR34448">
    <property type="entry name" value="AMINOPEPTIDASE"/>
    <property type="match status" value="1"/>
</dbReference>
<gene>
    <name evidence="2" type="ORF">ENF32_00190</name>
</gene>
<keyword evidence="1" id="KW-0479">Metal-binding</keyword>
<keyword evidence="2" id="KW-0031">Aminopeptidase</keyword>
<dbReference type="AlphaFoldDB" id="A0A7C0Y8B0"/>
<proteinExistence type="predicted"/>
<evidence type="ECO:0000256" key="1">
    <source>
        <dbReference type="ARBA" id="ARBA00022723"/>
    </source>
</evidence>
<comment type="caution">
    <text evidence="2">The sequence shown here is derived from an EMBL/GenBank/DDBJ whole genome shotgun (WGS) entry which is preliminary data.</text>
</comment>
<dbReference type="PANTHER" id="PTHR34448:SF1">
    <property type="entry name" value="BLL6088 PROTEIN"/>
    <property type="match status" value="1"/>
</dbReference>
<reference evidence="2" key="1">
    <citation type="journal article" date="2020" name="mSystems">
        <title>Genome- and Community-Level Interaction Insights into Carbon Utilization and Element Cycling Functions of Hydrothermarchaeota in Hydrothermal Sediment.</title>
        <authorList>
            <person name="Zhou Z."/>
            <person name="Liu Y."/>
            <person name="Xu W."/>
            <person name="Pan J."/>
            <person name="Luo Z.H."/>
            <person name="Li M."/>
        </authorList>
    </citation>
    <scope>NUCLEOTIDE SEQUENCE [LARGE SCALE GENOMIC DNA]</scope>
    <source>
        <strain evidence="2">HyVt-115</strain>
    </source>
</reference>
<dbReference type="Pfam" id="PF26233">
    <property type="entry name" value="NicX"/>
    <property type="match status" value="1"/>
</dbReference>
<dbReference type="SUPFAM" id="SSF144052">
    <property type="entry name" value="Thermophilic metalloprotease-like"/>
    <property type="match status" value="1"/>
</dbReference>
<name>A0A7C0Y8B0_9BACT</name>
<dbReference type="GO" id="GO:0006508">
    <property type="term" value="P:proteolysis"/>
    <property type="evidence" value="ECO:0007669"/>
    <property type="project" value="InterPro"/>
</dbReference>
<sequence>MMRDKILKLLLENLGLKGGERLLVFTDLISNREPRLAPHHFARREKTRILAQQVAEVARSITDEVVYHEYKALGHHGVEPPESLWGLAFGEEGLAALKERRLLSPLLKKEDHRVFSQALEVLKGTARGVAQVVVALANYSTTHTSFRKLLTEMGARYASMPLFDVEMLNTSLDVDLKKLEKVTLGIAQILDQGEKVEITAPNGTHFTLSIEGRKATADTGNLSCPGSFGNLPAGEAFIAPVEGTAQGVFVAEWGSTRELDVPTAFHIQEGQVTKVEGDAGIMQFLEDMFQKYHQARNIAELGIGTNPKASKPDNILEAEKIAGTIHLALGDNSTFGGQVKVPFHQDFVLFKPTVKVIAQGEGREILREGRCIEP</sequence>
<dbReference type="GO" id="GO:0046872">
    <property type="term" value="F:metal ion binding"/>
    <property type="evidence" value="ECO:0007669"/>
    <property type="project" value="UniProtKB-KW"/>
</dbReference>